<reference evidence="4" key="1">
    <citation type="submission" date="2016-09" db="EMBL/GenBank/DDBJ databases">
        <authorList>
            <person name="Varghese N."/>
            <person name="Submissions S."/>
        </authorList>
    </citation>
    <scope>NUCLEOTIDE SEQUENCE [LARGE SCALE GENOMIC DNA]</scope>
    <source>
        <strain evidence="4">JS23</strain>
    </source>
</reference>
<evidence type="ECO:0000313" key="3">
    <source>
        <dbReference type="EMBL" id="SDV49323.1"/>
    </source>
</evidence>
<gene>
    <name evidence="3" type="ORF">SAMN05216551_107242</name>
</gene>
<feature type="region of interest" description="Disordered" evidence="1">
    <location>
        <begin position="46"/>
        <end position="122"/>
    </location>
</feature>
<dbReference type="RefSeq" id="WP_170845150.1">
    <property type="nucleotide sequence ID" value="NZ_FNLO01000007.1"/>
</dbReference>
<dbReference type="GO" id="GO:0006878">
    <property type="term" value="P:intracellular copper ion homeostasis"/>
    <property type="evidence" value="ECO:0007669"/>
    <property type="project" value="InterPro"/>
</dbReference>
<organism evidence="3 4">
    <name type="scientific">Chitinasiproducens palmae</name>
    <dbReference type="NCBI Taxonomy" id="1770053"/>
    <lineage>
        <taxon>Bacteria</taxon>
        <taxon>Pseudomonadati</taxon>
        <taxon>Pseudomonadota</taxon>
        <taxon>Betaproteobacteria</taxon>
        <taxon>Burkholderiales</taxon>
        <taxon>Burkholderiaceae</taxon>
        <taxon>Chitinasiproducens</taxon>
    </lineage>
</organism>
<feature type="transmembrane region" description="Helical" evidence="2">
    <location>
        <begin position="21"/>
        <end position="41"/>
    </location>
</feature>
<proteinExistence type="predicted"/>
<dbReference type="AlphaFoldDB" id="A0A1H2PR60"/>
<dbReference type="Pfam" id="PF05275">
    <property type="entry name" value="CopB"/>
    <property type="match status" value="1"/>
</dbReference>
<keyword evidence="2" id="KW-0812">Transmembrane</keyword>
<dbReference type="STRING" id="1770053.SAMN05216551_107242"/>
<name>A0A1H2PR60_9BURK</name>
<dbReference type="EMBL" id="FNLO01000007">
    <property type="protein sequence ID" value="SDV49323.1"/>
    <property type="molecule type" value="Genomic_DNA"/>
</dbReference>
<evidence type="ECO:0000256" key="2">
    <source>
        <dbReference type="SAM" id="Phobius"/>
    </source>
</evidence>
<accession>A0A1H2PR60</accession>
<keyword evidence="4" id="KW-1185">Reference proteome</keyword>
<dbReference type="Proteomes" id="UP000243719">
    <property type="component" value="Unassembled WGS sequence"/>
</dbReference>
<dbReference type="GO" id="GO:0005507">
    <property type="term" value="F:copper ion binding"/>
    <property type="evidence" value="ECO:0007669"/>
    <property type="project" value="InterPro"/>
</dbReference>
<feature type="compositionally biased region" description="Basic and acidic residues" evidence="1">
    <location>
        <begin position="76"/>
        <end position="97"/>
    </location>
</feature>
<sequence length="398" mass="43000">MKRQPSLRNRQAQRDAQRYRPVANGWLSPIVALLCMLGAPLSDANAKPATPANNSAVPAEMSAGDSPSRSTSAAHVHRDNAQSRGARIDEARGDHQNHGPHAMHPTRMSHASGAEHHGAASGVVPTAPITDIAQGQSDEDAASTVGAADPQRAGDMRAALAANRILPGNAPPAAFADPSTGVEFPGADMHDMSPRSRFLADRLEYVQGRRPEGAWDVEAYIGGDLDRLVLRSEGEANRDGSDGRIELLYSRAISAFWNTELGVRHDFGSGPNRQWLAVGVAGTAPYWIETQLTAYAGPAGRTALHAMVEHDARLTQRLILTPRLEAMAYGRADPARERGAGLSDLSAAVRLRYDIDKRFAPYIGFEMVSRFGQTARWARQAGERAIDPRLVVGVRFWF</sequence>
<keyword evidence="2" id="KW-0472">Membrane</keyword>
<evidence type="ECO:0000256" key="1">
    <source>
        <dbReference type="SAM" id="MobiDB-lite"/>
    </source>
</evidence>
<dbReference type="InterPro" id="IPR007939">
    <property type="entry name" value="Cu-R_B_prcur"/>
</dbReference>
<keyword evidence="2" id="KW-1133">Transmembrane helix</keyword>
<protein>
    <submittedName>
        <fullName evidence="3">Copper resistance protein B</fullName>
    </submittedName>
</protein>
<dbReference type="GO" id="GO:0009279">
    <property type="term" value="C:cell outer membrane"/>
    <property type="evidence" value="ECO:0007669"/>
    <property type="project" value="InterPro"/>
</dbReference>
<evidence type="ECO:0000313" key="4">
    <source>
        <dbReference type="Proteomes" id="UP000243719"/>
    </source>
</evidence>